<dbReference type="AlphaFoldDB" id="A0A8S4QAB5"/>
<keyword evidence="2" id="KW-1185">Reference proteome</keyword>
<gene>
    <name evidence="1" type="ORF">OFUS_LOCUS24674</name>
</gene>
<proteinExistence type="predicted"/>
<evidence type="ECO:0000313" key="2">
    <source>
        <dbReference type="Proteomes" id="UP000749559"/>
    </source>
</evidence>
<comment type="caution">
    <text evidence="1">The sequence shown here is derived from an EMBL/GenBank/DDBJ whole genome shotgun (WGS) entry which is preliminary data.</text>
</comment>
<accession>A0A8S4QAB5</accession>
<protein>
    <submittedName>
        <fullName evidence="1">Uncharacterized protein</fullName>
    </submittedName>
</protein>
<evidence type="ECO:0000313" key="1">
    <source>
        <dbReference type="EMBL" id="CAH1800836.1"/>
    </source>
</evidence>
<sequence>MTTAGNSQTHGTIFEMADSPSFIGPYLVRKVDGYDRLRDFVNIISFNANIKNRFTVEKLIEHTSYVEDFVGSLCKFVGEKVPGLRINEIIRRGSYYDNAKVMSPDEYDFMPILALSYDDAVNVKDPPKECSFAARGYKLININPDNLKEEIPRGSWRKNKDGECQLDLKVLMILLHIVKDFVIQHSKFREELLEDPNAVYDEGVTSMQQFLHGTCIMLRMWAPLCTTDIDLCFCIEQKNQSDERRVLVGDCINGGGCGYCTLKGRSTPGSVDHWTESFFDISPDQHLYILDTMHKKLFVTLKFLSYLLNKRLYDILEGDISIQRELSSYVYKMILLHHQHSCQSTNIGICFETIVELYFNRSTKNDADTVTYSPKGKEEIVKIPDIYFPKRTVVDIESEHLLEFVLLLWIQRHVKHNTNTTWWNDLLDKDFPNNVKQGDLLQTLLDTLKWVIQFQDPRTDAPKVNPRYTWIHDDNVKTVVALSD</sequence>
<dbReference type="Proteomes" id="UP000749559">
    <property type="component" value="Unassembled WGS sequence"/>
</dbReference>
<reference evidence="1" key="1">
    <citation type="submission" date="2022-03" db="EMBL/GenBank/DDBJ databases">
        <authorList>
            <person name="Martin C."/>
        </authorList>
    </citation>
    <scope>NUCLEOTIDE SEQUENCE</scope>
</reference>
<organism evidence="1 2">
    <name type="scientific">Owenia fusiformis</name>
    <name type="common">Polychaete worm</name>
    <dbReference type="NCBI Taxonomy" id="6347"/>
    <lineage>
        <taxon>Eukaryota</taxon>
        <taxon>Metazoa</taxon>
        <taxon>Spiralia</taxon>
        <taxon>Lophotrochozoa</taxon>
        <taxon>Annelida</taxon>
        <taxon>Polychaeta</taxon>
        <taxon>Sedentaria</taxon>
        <taxon>Canalipalpata</taxon>
        <taxon>Sabellida</taxon>
        <taxon>Oweniida</taxon>
        <taxon>Oweniidae</taxon>
        <taxon>Owenia</taxon>
    </lineage>
</organism>
<dbReference type="Gene3D" id="3.30.460.90">
    <property type="match status" value="1"/>
</dbReference>
<name>A0A8S4QAB5_OWEFU</name>
<dbReference type="EMBL" id="CAIIXF020000012">
    <property type="protein sequence ID" value="CAH1800836.1"/>
    <property type="molecule type" value="Genomic_DNA"/>
</dbReference>
<dbReference type="OrthoDB" id="6054650at2759"/>